<evidence type="ECO:0000313" key="3">
    <source>
        <dbReference type="Proteomes" id="UP000075714"/>
    </source>
</evidence>
<comment type="caution">
    <text evidence="2">The sequence shown here is derived from an EMBL/GenBank/DDBJ whole genome shotgun (WGS) entry which is preliminary data.</text>
</comment>
<organism evidence="2 3">
    <name type="scientific">Gonium pectorale</name>
    <name type="common">Green alga</name>
    <dbReference type="NCBI Taxonomy" id="33097"/>
    <lineage>
        <taxon>Eukaryota</taxon>
        <taxon>Viridiplantae</taxon>
        <taxon>Chlorophyta</taxon>
        <taxon>core chlorophytes</taxon>
        <taxon>Chlorophyceae</taxon>
        <taxon>CS clade</taxon>
        <taxon>Chlamydomonadales</taxon>
        <taxon>Volvocaceae</taxon>
        <taxon>Gonium</taxon>
    </lineage>
</organism>
<reference evidence="3" key="1">
    <citation type="journal article" date="2016" name="Nat. Commun.">
        <title>The Gonium pectorale genome demonstrates co-option of cell cycle regulation during the evolution of multicellularity.</title>
        <authorList>
            <person name="Hanschen E.R."/>
            <person name="Marriage T.N."/>
            <person name="Ferris P.J."/>
            <person name="Hamaji T."/>
            <person name="Toyoda A."/>
            <person name="Fujiyama A."/>
            <person name="Neme R."/>
            <person name="Noguchi H."/>
            <person name="Minakuchi Y."/>
            <person name="Suzuki M."/>
            <person name="Kawai-Toyooka H."/>
            <person name="Smith D.R."/>
            <person name="Sparks H."/>
            <person name="Anderson J."/>
            <person name="Bakaric R."/>
            <person name="Luria V."/>
            <person name="Karger A."/>
            <person name="Kirschner M.W."/>
            <person name="Durand P.M."/>
            <person name="Michod R.E."/>
            <person name="Nozaki H."/>
            <person name="Olson B.J."/>
        </authorList>
    </citation>
    <scope>NUCLEOTIDE SEQUENCE [LARGE SCALE GENOMIC DNA]</scope>
    <source>
        <strain evidence="3">NIES-2863</strain>
    </source>
</reference>
<sequence>MRAAIGSIVTGAEASHSLLHIVADGGQRLEVQRLRFASRWVVEEFVRRATREEPQGLASLLSTASGALRGELHEAAMHAVLQRMTQMTSLVTGMQLADSRLLPQGGRFTVVRLDPDTFERRSGEEVLELKSCKEVRFFKDLADVIDGGRCGVDGVYYRPSDAGCSPFDAIRPSTDAYDFFQIAADVRGSEWHQRHQHQQQIDLGELGGALGAVRLPPGATPRLFHVVPCDTFAAYKVQTKKVEEGAQQPQQGPSVRPGKAAGTGVKRPMRLYILKGAIACLRAQALPPSCSGRPRRPAAGVRRTLRP</sequence>
<accession>A0A150GIF9</accession>
<proteinExistence type="predicted"/>
<dbReference type="InterPro" id="IPR052980">
    <property type="entry name" value="Crinkler_effector"/>
</dbReference>
<dbReference type="AlphaFoldDB" id="A0A150GIF9"/>
<dbReference type="Proteomes" id="UP000075714">
    <property type="component" value="Unassembled WGS sequence"/>
</dbReference>
<keyword evidence="3" id="KW-1185">Reference proteome</keyword>
<feature type="region of interest" description="Disordered" evidence="1">
    <location>
        <begin position="243"/>
        <end position="263"/>
    </location>
</feature>
<name>A0A150GIF9_GONPE</name>
<evidence type="ECO:0000313" key="2">
    <source>
        <dbReference type="EMBL" id="KXZ49602.1"/>
    </source>
</evidence>
<evidence type="ECO:0000256" key="1">
    <source>
        <dbReference type="SAM" id="MobiDB-lite"/>
    </source>
</evidence>
<dbReference type="STRING" id="33097.A0A150GIF9"/>
<dbReference type="PANTHER" id="PTHR33129">
    <property type="entry name" value="PROTEIN KINASE DOMAIN-CONTAINING PROTEIN-RELATED"/>
    <property type="match status" value="1"/>
</dbReference>
<gene>
    <name evidence="2" type="ORF">GPECTOR_20g458</name>
</gene>
<dbReference type="PANTHER" id="PTHR33129:SF1">
    <property type="entry name" value="ATP-BINDING PROTEIN"/>
    <property type="match status" value="1"/>
</dbReference>
<protein>
    <submittedName>
        <fullName evidence="2">Uncharacterized protein</fullName>
    </submittedName>
</protein>
<dbReference type="EMBL" id="LSYV01000021">
    <property type="protein sequence ID" value="KXZ49602.1"/>
    <property type="molecule type" value="Genomic_DNA"/>
</dbReference>